<dbReference type="PROSITE" id="PS51257">
    <property type="entry name" value="PROKAR_LIPOPROTEIN"/>
    <property type="match status" value="1"/>
</dbReference>
<protein>
    <recommendedName>
        <fullName evidence="3">ABC transporter periplasmic binding protein yphF</fullName>
    </recommendedName>
</protein>
<proteinExistence type="predicted"/>
<dbReference type="eggNOG" id="ENOG502Z8XG">
    <property type="taxonomic scope" value="Bacteria"/>
</dbReference>
<evidence type="ECO:0000313" key="1">
    <source>
        <dbReference type="EMBL" id="KGX87971.1"/>
    </source>
</evidence>
<dbReference type="STRING" id="1385512.N784_12810"/>
<dbReference type="Proteomes" id="UP000030401">
    <property type="component" value="Unassembled WGS sequence"/>
</dbReference>
<reference evidence="1 2" key="1">
    <citation type="submission" date="2013-08" db="EMBL/GenBank/DDBJ databases">
        <authorList>
            <person name="Huang J."/>
            <person name="Wang G."/>
        </authorList>
    </citation>
    <scope>NUCLEOTIDE SEQUENCE [LARGE SCALE GENOMIC DNA]</scope>
    <source>
        <strain evidence="1 2">JSM 072002</strain>
    </source>
</reference>
<dbReference type="EMBL" id="AVPG01000004">
    <property type="protein sequence ID" value="KGX87971.1"/>
    <property type="molecule type" value="Genomic_DNA"/>
</dbReference>
<organism evidence="1 2">
    <name type="scientific">Pontibacillus litoralis JSM 072002</name>
    <dbReference type="NCBI Taxonomy" id="1385512"/>
    <lineage>
        <taxon>Bacteria</taxon>
        <taxon>Bacillati</taxon>
        <taxon>Bacillota</taxon>
        <taxon>Bacilli</taxon>
        <taxon>Bacillales</taxon>
        <taxon>Bacillaceae</taxon>
        <taxon>Pontibacillus</taxon>
    </lineage>
</organism>
<gene>
    <name evidence="1" type="ORF">N784_12810</name>
</gene>
<accession>A0A0A5G4D3</accession>
<dbReference type="RefSeq" id="WP_036832934.1">
    <property type="nucleotide sequence ID" value="NZ_AVPG01000004.1"/>
</dbReference>
<name>A0A0A5G4D3_9BACI</name>
<dbReference type="AlphaFoldDB" id="A0A0A5G4D3"/>
<dbReference type="OrthoDB" id="2449131at2"/>
<evidence type="ECO:0008006" key="3">
    <source>
        <dbReference type="Google" id="ProtNLM"/>
    </source>
</evidence>
<sequence>MSRKSLVMLVLISVFLSGCLYPDKNLSKNQVPNDIQLQSVQTAVEQYQEQNTYQLPIQNRDQDTPVFQKYPIDFNRLKQQNLLSEAPGNSFEQGGVYQYVIVDPENELQVKVMDLRVTQELREINFRLNTYRSEHLYVPFGEKINDQVYTLNYEELGYENPLQVKSPYTQNQLPIVVDLEGEIYVDYRSDLNQFLQQYEHDYETGDDIRYLLSDHSPFVPAHTLPYTVVDGEPVFMNEMNQEDAS</sequence>
<evidence type="ECO:0000313" key="2">
    <source>
        <dbReference type="Proteomes" id="UP000030401"/>
    </source>
</evidence>
<keyword evidence="2" id="KW-1185">Reference proteome</keyword>
<comment type="caution">
    <text evidence="1">The sequence shown here is derived from an EMBL/GenBank/DDBJ whole genome shotgun (WGS) entry which is preliminary data.</text>
</comment>